<reference evidence="2 3" key="1">
    <citation type="submission" date="2019-08" db="EMBL/GenBank/DDBJ databases">
        <authorList>
            <person name="Alioto T."/>
            <person name="Alioto T."/>
            <person name="Gomez Garrido J."/>
        </authorList>
    </citation>
    <scope>NUCLEOTIDE SEQUENCE [LARGE SCALE GENOMIC DNA]</scope>
</reference>
<evidence type="ECO:0000313" key="3">
    <source>
        <dbReference type="Proteomes" id="UP000325440"/>
    </source>
</evidence>
<feature type="compositionally biased region" description="Basic and acidic residues" evidence="1">
    <location>
        <begin position="42"/>
        <end position="51"/>
    </location>
</feature>
<feature type="region of interest" description="Disordered" evidence="1">
    <location>
        <begin position="92"/>
        <end position="128"/>
    </location>
</feature>
<evidence type="ECO:0000256" key="1">
    <source>
        <dbReference type="SAM" id="MobiDB-lite"/>
    </source>
</evidence>
<feature type="region of interest" description="Disordered" evidence="1">
    <location>
        <begin position="42"/>
        <end position="68"/>
    </location>
</feature>
<evidence type="ECO:0000313" key="2">
    <source>
        <dbReference type="EMBL" id="VVC31986.1"/>
    </source>
</evidence>
<gene>
    <name evidence="2" type="ORF">CINCED_3A015019</name>
</gene>
<dbReference type="EMBL" id="CABPRJ010000952">
    <property type="protein sequence ID" value="VVC31986.1"/>
    <property type="molecule type" value="Genomic_DNA"/>
</dbReference>
<organism evidence="2 3">
    <name type="scientific">Cinara cedri</name>
    <dbReference type="NCBI Taxonomy" id="506608"/>
    <lineage>
        <taxon>Eukaryota</taxon>
        <taxon>Metazoa</taxon>
        <taxon>Ecdysozoa</taxon>
        <taxon>Arthropoda</taxon>
        <taxon>Hexapoda</taxon>
        <taxon>Insecta</taxon>
        <taxon>Pterygota</taxon>
        <taxon>Neoptera</taxon>
        <taxon>Paraneoptera</taxon>
        <taxon>Hemiptera</taxon>
        <taxon>Sternorrhyncha</taxon>
        <taxon>Aphidomorpha</taxon>
        <taxon>Aphidoidea</taxon>
        <taxon>Aphididae</taxon>
        <taxon>Lachninae</taxon>
        <taxon>Cinara</taxon>
    </lineage>
</organism>
<sequence length="128" mass="14904">MIRPIALYACETWATNKTDEQNLARFERKVLNKFLAPEEYQRRKNEEDKMGRACMARSRTDNRSGHLLEAEDQMTVQPSKTKMDRIDRVHKDLDMQGIGEGPEWSILSRKKIKDHSPQVPGDVPYQCV</sequence>
<proteinExistence type="predicted"/>
<name>A0A5E4MQ74_9HEMI</name>
<accession>A0A5E4MQ74</accession>
<feature type="compositionally biased region" description="Basic and acidic residues" evidence="1">
    <location>
        <begin position="58"/>
        <end position="68"/>
    </location>
</feature>
<evidence type="ECO:0008006" key="4">
    <source>
        <dbReference type="Google" id="ProtNLM"/>
    </source>
</evidence>
<protein>
    <recommendedName>
        <fullName evidence="4">Reverse transcriptase domain-containing protein</fullName>
    </recommendedName>
</protein>
<dbReference type="Proteomes" id="UP000325440">
    <property type="component" value="Unassembled WGS sequence"/>
</dbReference>
<keyword evidence="3" id="KW-1185">Reference proteome</keyword>
<dbReference type="AlphaFoldDB" id="A0A5E4MQ74"/>